<dbReference type="EMBL" id="CADCTO010000146">
    <property type="protein sequence ID" value="CAA9233323.1"/>
    <property type="molecule type" value="Genomic_DNA"/>
</dbReference>
<dbReference type="GO" id="GO:0004619">
    <property type="term" value="F:phosphoglycerate mutase activity"/>
    <property type="evidence" value="ECO:0007669"/>
    <property type="project" value="UniProtKB-EC"/>
</dbReference>
<evidence type="ECO:0000256" key="2">
    <source>
        <dbReference type="ARBA" id="ARBA00002315"/>
    </source>
</evidence>
<dbReference type="PANTHER" id="PTHR31209:SF4">
    <property type="entry name" value="2,3-BISPHOSPHOGLYCERATE-INDEPENDENT PHOSPHOGLYCERATE MUTASE"/>
    <property type="match status" value="1"/>
</dbReference>
<evidence type="ECO:0000256" key="1">
    <source>
        <dbReference type="ARBA" id="ARBA00000370"/>
    </source>
</evidence>
<keyword evidence="8" id="KW-0418">Kinase</keyword>
<evidence type="ECO:0000256" key="6">
    <source>
        <dbReference type="ARBA" id="ARBA00023235"/>
    </source>
</evidence>
<dbReference type="CDD" id="cd16011">
    <property type="entry name" value="iPGM_like"/>
    <property type="match status" value="1"/>
</dbReference>
<dbReference type="GO" id="GO:0006096">
    <property type="term" value="P:glycolytic process"/>
    <property type="evidence" value="ECO:0007669"/>
    <property type="project" value="UniProtKB-KW"/>
</dbReference>
<proteinExistence type="inferred from homology"/>
<dbReference type="Pfam" id="PF10143">
    <property type="entry name" value="PhosphMutase"/>
    <property type="match status" value="1"/>
</dbReference>
<evidence type="ECO:0000256" key="5">
    <source>
        <dbReference type="ARBA" id="ARBA00023152"/>
    </source>
</evidence>
<keyword evidence="5" id="KW-0324">Glycolysis</keyword>
<dbReference type="AlphaFoldDB" id="A0A6J4HTB5"/>
<keyword evidence="8" id="KW-0808">Transferase</keyword>
<dbReference type="NCBIfam" id="TIGR00306">
    <property type="entry name" value="apgM"/>
    <property type="match status" value="1"/>
</dbReference>
<protein>
    <submittedName>
        <fullName evidence="8">Predicted functional analog of homoserine kinase</fullName>
        <ecNumber evidence="8">2.7.1.-</ecNumber>
    </submittedName>
</protein>
<sequence>MKYILLVPDGAADDPLPELDGKTPLQAARTPNLDALARGGRVGSVLTVPEGMYPGSDVANMSLLGYEPARYYTGRGPLEAAALEVPLDERDVAFRCSLVASDGDTLLDYSSGHISTDEARTLMAVVQEKLGSRRFTFFPGVSYRHILRWTDGKLDLKTTPPHDIQGQPIAPHLPVGDGEDALRGLIFDSLELLSDHPVNRRRRDEGKPPGNMLWPWGQGLATTLPDFFGTRGKKGAMITAVDLLRGLARCAHLRVVDVPGATGYIDTNYRGKAQYGLHALDAGADFLYLHVESPDESGHEGNLDHKLQSLEDIDRDVVGPLLDGFKQRKQPFRLLVVPDHATPIALRTHRPGPVPFLLFDSRQEENSSLPFDERALEDTRLRVEEGHKLIDLLLKG</sequence>
<dbReference type="Gene3D" id="3.40.720.10">
    <property type="entry name" value="Alkaline Phosphatase, subunit A"/>
    <property type="match status" value="2"/>
</dbReference>
<feature type="domain" description="Metalloenzyme" evidence="7">
    <location>
        <begin position="1"/>
        <end position="368"/>
    </location>
</feature>
<dbReference type="PANTHER" id="PTHR31209">
    <property type="entry name" value="COFACTOR-INDEPENDENT PHOSPHOGLYCERATE MUTASE"/>
    <property type="match status" value="1"/>
</dbReference>
<dbReference type="SUPFAM" id="SSF53649">
    <property type="entry name" value="Alkaline phosphatase-like"/>
    <property type="match status" value="1"/>
</dbReference>
<comment type="similarity">
    <text evidence="4">Belongs to the BPG-independent phosphoglycerate mutase family. A-PGAM subfamily.</text>
</comment>
<dbReference type="NCBIfam" id="TIGR02535">
    <property type="entry name" value="hyp_Hser_kinase"/>
    <property type="match status" value="1"/>
</dbReference>
<name>A0A6J4HTB5_9BACT</name>
<dbReference type="NCBIfam" id="NF003242">
    <property type="entry name" value="PRK04200.1"/>
    <property type="match status" value="1"/>
</dbReference>
<evidence type="ECO:0000313" key="8">
    <source>
        <dbReference type="EMBL" id="CAA9233323.1"/>
    </source>
</evidence>
<dbReference type="InterPro" id="IPR017850">
    <property type="entry name" value="Alkaline_phosphatase_core_sf"/>
</dbReference>
<keyword evidence="6" id="KW-0413">Isomerase</keyword>
<comment type="function">
    <text evidence="2">Catalyzes the interconversion of 2-phosphoglycerate and 3-phosphoglycerate.</text>
</comment>
<dbReference type="GO" id="GO:0016301">
    <property type="term" value="F:kinase activity"/>
    <property type="evidence" value="ECO:0007669"/>
    <property type="project" value="UniProtKB-KW"/>
</dbReference>
<accession>A0A6J4HTB5</accession>
<dbReference type="GO" id="GO:0046872">
    <property type="term" value="F:metal ion binding"/>
    <property type="evidence" value="ECO:0007669"/>
    <property type="project" value="InterPro"/>
</dbReference>
<dbReference type="Pfam" id="PF01676">
    <property type="entry name" value="Metalloenzyme"/>
    <property type="match status" value="1"/>
</dbReference>
<evidence type="ECO:0000256" key="4">
    <source>
        <dbReference type="ARBA" id="ARBA00005524"/>
    </source>
</evidence>
<dbReference type="EC" id="2.7.1.-" evidence="8"/>
<dbReference type="InterPro" id="IPR006124">
    <property type="entry name" value="Metalloenzyme"/>
</dbReference>
<comment type="pathway">
    <text evidence="3">Carbohydrate degradation.</text>
</comment>
<evidence type="ECO:0000259" key="7">
    <source>
        <dbReference type="Pfam" id="PF01676"/>
    </source>
</evidence>
<comment type="catalytic activity">
    <reaction evidence="1">
        <text>(2R)-2-phosphoglycerate = (2R)-3-phosphoglycerate</text>
        <dbReference type="Rhea" id="RHEA:15901"/>
        <dbReference type="ChEBI" id="CHEBI:58272"/>
        <dbReference type="ChEBI" id="CHEBI:58289"/>
        <dbReference type="EC" id="5.4.2.12"/>
    </reaction>
</comment>
<reference evidence="8" key="1">
    <citation type="submission" date="2020-02" db="EMBL/GenBank/DDBJ databases">
        <authorList>
            <person name="Meier V. D."/>
        </authorList>
    </citation>
    <scope>NUCLEOTIDE SEQUENCE</scope>
    <source>
        <strain evidence="8">AVDCRST_MAG63</strain>
    </source>
</reference>
<dbReference type="PIRSF" id="PIRSF006392">
    <property type="entry name" value="IPGAM_arch"/>
    <property type="match status" value="1"/>
</dbReference>
<gene>
    <name evidence="8" type="ORF">AVDCRST_MAG63-1071</name>
</gene>
<organism evidence="8">
    <name type="scientific">uncultured Armatimonadetes bacterium</name>
    <dbReference type="NCBI Taxonomy" id="157466"/>
    <lineage>
        <taxon>Bacteria</taxon>
        <taxon>Bacillati</taxon>
        <taxon>Armatimonadota</taxon>
        <taxon>environmental samples</taxon>
    </lineage>
</organism>
<dbReference type="InterPro" id="IPR023665">
    <property type="entry name" value="ApgAM_prokaryotes"/>
</dbReference>
<dbReference type="InterPro" id="IPR004456">
    <property type="entry name" value="Pglycerate_mutase_ApgM"/>
</dbReference>
<evidence type="ECO:0000256" key="3">
    <source>
        <dbReference type="ARBA" id="ARBA00004921"/>
    </source>
</evidence>